<dbReference type="Gene3D" id="3.60.20.10">
    <property type="entry name" value="Glutamine Phosphoribosylpyrophosphate, subunit 1, domain 1"/>
    <property type="match status" value="1"/>
</dbReference>
<dbReference type="PANTHER" id="PTHR45952:SF4">
    <property type="entry name" value="ALUMINUM INDUCED PROTEIN WITH YGL AND LRDR MOTIFS"/>
    <property type="match status" value="1"/>
</dbReference>
<proteinExistence type="predicted"/>
<feature type="compositionally biased region" description="Polar residues" evidence="1">
    <location>
        <begin position="283"/>
        <end position="293"/>
    </location>
</feature>
<dbReference type="InterPro" id="IPR029055">
    <property type="entry name" value="Ntn_hydrolases_N"/>
</dbReference>
<dbReference type="InterPro" id="IPR044828">
    <property type="entry name" value="TSJT1-like"/>
</dbReference>
<dbReference type="InterPro" id="IPR017932">
    <property type="entry name" value="GATase_2_dom"/>
</dbReference>
<protein>
    <recommendedName>
        <fullName evidence="2">Glutamine amidotransferase type-2 domain-containing protein</fullName>
    </recommendedName>
</protein>
<evidence type="ECO:0000256" key="1">
    <source>
        <dbReference type="SAM" id="MobiDB-lite"/>
    </source>
</evidence>
<accession>A0A7S0IHU4</accession>
<feature type="region of interest" description="Disordered" evidence="1">
    <location>
        <begin position="312"/>
        <end position="334"/>
    </location>
</feature>
<organism evidence="3">
    <name type="scientific">Micromonas pusilla</name>
    <name type="common">Picoplanktonic green alga</name>
    <name type="synonym">Chromulina pusilla</name>
    <dbReference type="NCBI Taxonomy" id="38833"/>
    <lineage>
        <taxon>Eukaryota</taxon>
        <taxon>Viridiplantae</taxon>
        <taxon>Chlorophyta</taxon>
        <taxon>Mamiellophyceae</taxon>
        <taxon>Mamiellales</taxon>
        <taxon>Mamiellaceae</taxon>
        <taxon>Micromonas</taxon>
    </lineage>
</organism>
<gene>
    <name evidence="3" type="ORF">MCOM1403_LOCUS9569</name>
</gene>
<evidence type="ECO:0000313" key="3">
    <source>
        <dbReference type="EMBL" id="CAD8522393.1"/>
    </source>
</evidence>
<dbReference type="EMBL" id="HBEQ01011897">
    <property type="protein sequence ID" value="CAD8522393.1"/>
    <property type="molecule type" value="Transcribed_RNA"/>
</dbReference>
<reference evidence="3" key="1">
    <citation type="submission" date="2021-01" db="EMBL/GenBank/DDBJ databases">
        <authorList>
            <person name="Corre E."/>
            <person name="Pelletier E."/>
            <person name="Niang G."/>
            <person name="Scheremetjew M."/>
            <person name="Finn R."/>
            <person name="Kale V."/>
            <person name="Holt S."/>
            <person name="Cochrane G."/>
            <person name="Meng A."/>
            <person name="Brown T."/>
            <person name="Cohen L."/>
        </authorList>
    </citation>
    <scope>NUCLEOTIDE SEQUENCE</scope>
    <source>
        <strain evidence="3">CCMP1723</strain>
    </source>
</reference>
<dbReference type="AlphaFoldDB" id="A0A7S0IHU4"/>
<evidence type="ECO:0000259" key="2">
    <source>
        <dbReference type="Pfam" id="PF13537"/>
    </source>
</evidence>
<name>A0A7S0IHU4_MICPS</name>
<dbReference type="Pfam" id="PF13537">
    <property type="entry name" value="GATase_7"/>
    <property type="match status" value="1"/>
</dbReference>
<feature type="domain" description="Glutamine amidotransferase type-2" evidence="2">
    <location>
        <begin position="126"/>
        <end position="185"/>
    </location>
</feature>
<dbReference type="PANTHER" id="PTHR45952">
    <property type="entry name" value="ALUMINUM INDUCED PROTEIN WITH YGL AND LRDR MOTIFS"/>
    <property type="match status" value="1"/>
</dbReference>
<feature type="region of interest" description="Disordered" evidence="1">
    <location>
        <begin position="274"/>
        <end position="295"/>
    </location>
</feature>
<dbReference type="SUPFAM" id="SSF56235">
    <property type="entry name" value="N-terminal nucleophile aminohydrolases (Ntn hydrolases)"/>
    <property type="match status" value="1"/>
</dbReference>
<sequence>MAYFENIGASCVGKFMCVVPPKTLRVNSLGQASRDTAAGDLQEALAALEFQSSSQTAGGGGVAISVGPAIQAFTDNEIIVSFCGHLTNVDYLAWRLFSPEGRRGEAITQNPLEAANKLVGGRCYEAELICHMYKAFGTKALPKLRGRFSFVCFDSRSVRVFAARDPSGTYPLMYGRNVDGTVVIANFDAASTMFREMANSKLQAVPAGCFIYGHRGIYPQRYAKEETVSQQEAAAAADAAANALRGLRGASRRSINLLNRQKCADDDEISIVPSRKLGVPSSGEPSQSGTGEVSASMLKLRAATSLNTQADPWYAYPHDTSSSSSQREKAPELSIEDGSVLDRFETREDLDTVGERDSLLRPGTAEDHQQAEAVAVKAVTAALRHIASGANMKGMVRMGSSNALNALHMGSATEIEHPMHGGEIVHRPEGMSIHRIPSRSGELASMVKVASFGNLGNIHNISSLGDLHQGGVPGESVENCEGDAGSVGTLNGDNRMVADIDKKGIAWADMSLLVISNNSK</sequence>